<accession>W9QW88</accession>
<keyword evidence="2" id="KW-1185">Reference proteome</keyword>
<dbReference type="EMBL" id="KE344275">
    <property type="protein sequence ID" value="EXB56014.1"/>
    <property type="molecule type" value="Genomic_DNA"/>
</dbReference>
<dbReference type="GO" id="GO:0080031">
    <property type="term" value="F:methyl salicylate esterase activity"/>
    <property type="evidence" value="ECO:0007669"/>
    <property type="project" value="TreeGrafter"/>
</dbReference>
<dbReference type="PANTHER" id="PTHR10992:SF1010">
    <property type="entry name" value="METHYLESTERASE 17-LIKE"/>
    <property type="match status" value="1"/>
</dbReference>
<dbReference type="GO" id="GO:0009694">
    <property type="term" value="P:jasmonic acid metabolic process"/>
    <property type="evidence" value="ECO:0007669"/>
    <property type="project" value="TreeGrafter"/>
</dbReference>
<dbReference type="GO" id="GO:0080030">
    <property type="term" value="F:methyl indole-3-acetate esterase activity"/>
    <property type="evidence" value="ECO:0007669"/>
    <property type="project" value="TreeGrafter"/>
</dbReference>
<dbReference type="GO" id="GO:0009696">
    <property type="term" value="P:salicylic acid metabolic process"/>
    <property type="evidence" value="ECO:0007669"/>
    <property type="project" value="TreeGrafter"/>
</dbReference>
<name>W9QW88_9ROSA</name>
<sequence>MSAAVYVAANMLKYGFCTDQDFKDLGWFYIEFRGQNRVFELFRVGLSVHRSTGDREVQLHRSASRLVTGRPVGRNVMAKNGRSAKTKLNPADPDLSEYGDVSELIYMLGPNQPPTSVIMKPEFQRKIYYDMSPIEDSTLASMLPIRAFQGAKFMEGPGADSVPRVYIKTLYNRVIKQEQQDAMINRWPPSQVFFLESDHSPFFSNPDVLFSFLLKAATF</sequence>
<dbReference type="Gene3D" id="3.40.50.1820">
    <property type="entry name" value="alpha/beta hydrolase"/>
    <property type="match status" value="1"/>
</dbReference>
<dbReference type="InterPro" id="IPR029058">
    <property type="entry name" value="AB_hydrolase_fold"/>
</dbReference>
<evidence type="ECO:0000313" key="2">
    <source>
        <dbReference type="Proteomes" id="UP000030645"/>
    </source>
</evidence>
<dbReference type="AlphaFoldDB" id="W9QW88"/>
<dbReference type="STRING" id="981085.W9QW88"/>
<reference evidence="2" key="1">
    <citation type="submission" date="2013-01" db="EMBL/GenBank/DDBJ databases">
        <title>Draft Genome Sequence of a Mulberry Tree, Morus notabilis C.K. Schneid.</title>
        <authorList>
            <person name="He N."/>
            <person name="Zhao S."/>
        </authorList>
    </citation>
    <scope>NUCLEOTIDE SEQUENCE</scope>
</reference>
<dbReference type="GO" id="GO:0080032">
    <property type="term" value="F:methyl jasmonate esterase activity"/>
    <property type="evidence" value="ECO:0007669"/>
    <property type="project" value="TreeGrafter"/>
</dbReference>
<dbReference type="InterPro" id="IPR045889">
    <property type="entry name" value="MES/HNL"/>
</dbReference>
<evidence type="ECO:0008006" key="3">
    <source>
        <dbReference type="Google" id="ProtNLM"/>
    </source>
</evidence>
<gene>
    <name evidence="1" type="ORF">L484_018803</name>
</gene>
<protein>
    <recommendedName>
        <fullName evidence="3">Methylesterase 17</fullName>
    </recommendedName>
</protein>
<proteinExistence type="predicted"/>
<dbReference type="Proteomes" id="UP000030645">
    <property type="component" value="Unassembled WGS sequence"/>
</dbReference>
<evidence type="ECO:0000313" key="1">
    <source>
        <dbReference type="EMBL" id="EXB56014.1"/>
    </source>
</evidence>
<organism evidence="1 2">
    <name type="scientific">Morus notabilis</name>
    <dbReference type="NCBI Taxonomy" id="981085"/>
    <lineage>
        <taxon>Eukaryota</taxon>
        <taxon>Viridiplantae</taxon>
        <taxon>Streptophyta</taxon>
        <taxon>Embryophyta</taxon>
        <taxon>Tracheophyta</taxon>
        <taxon>Spermatophyta</taxon>
        <taxon>Magnoliopsida</taxon>
        <taxon>eudicotyledons</taxon>
        <taxon>Gunneridae</taxon>
        <taxon>Pentapetalae</taxon>
        <taxon>rosids</taxon>
        <taxon>fabids</taxon>
        <taxon>Rosales</taxon>
        <taxon>Moraceae</taxon>
        <taxon>Moreae</taxon>
        <taxon>Morus</taxon>
    </lineage>
</organism>
<dbReference type="PANTHER" id="PTHR10992">
    <property type="entry name" value="METHYLESTERASE FAMILY MEMBER"/>
    <property type="match status" value="1"/>
</dbReference>